<feature type="transmembrane region" description="Helical" evidence="1">
    <location>
        <begin position="244"/>
        <end position="261"/>
    </location>
</feature>
<feature type="transmembrane region" description="Helical" evidence="1">
    <location>
        <begin position="128"/>
        <end position="148"/>
    </location>
</feature>
<sequence length="288" mass="29538">MPTPADFPLAAAEAAPTTGGASVAECLLLAAVPLLMALALWLPPMALPADYHRFADQRMLAGVPHALDVLTNLAFGGVATWGLWVACRVPRGALPVVQRVLAVLLFIGLLGTAVGSSLYHLAPDNAGLTLDRLGMALPFAALLGLAAADRISARAGVVLALVIAVAAPTSALLDALTGNMTPWTVLQTSGLVLLLALATQRPRPQALGFSLLAVVLTYAAAKGLELADAPVFAWTAGAVSGHSLKHVVAALAVWPVVCALARKRVASARHGDTAQCTPNGTSSQRRVL</sequence>
<keyword evidence="1" id="KW-1133">Transmembrane helix</keyword>
<dbReference type="PANTHER" id="PTHR34368">
    <property type="entry name" value="OS01G0962200 PROTEIN"/>
    <property type="match status" value="1"/>
</dbReference>
<evidence type="ECO:0000313" key="2">
    <source>
        <dbReference type="EMBL" id="MFD1710511.1"/>
    </source>
</evidence>
<protein>
    <recommendedName>
        <fullName evidence="4">Alkaline phytoceramidase</fullName>
    </recommendedName>
</protein>
<accession>A0ABW4KTH6</accession>
<evidence type="ECO:0008006" key="4">
    <source>
        <dbReference type="Google" id="ProtNLM"/>
    </source>
</evidence>
<feature type="transmembrane region" description="Helical" evidence="1">
    <location>
        <begin position="155"/>
        <end position="176"/>
    </location>
</feature>
<keyword evidence="1" id="KW-0472">Membrane</keyword>
<feature type="transmembrane region" description="Helical" evidence="1">
    <location>
        <begin position="26"/>
        <end position="46"/>
    </location>
</feature>
<dbReference type="RefSeq" id="WP_147912635.1">
    <property type="nucleotide sequence ID" value="NZ_JBHUEJ010000016.1"/>
</dbReference>
<keyword evidence="3" id="KW-1185">Reference proteome</keyword>
<feature type="transmembrane region" description="Helical" evidence="1">
    <location>
        <begin position="66"/>
        <end position="87"/>
    </location>
</feature>
<feature type="transmembrane region" description="Helical" evidence="1">
    <location>
        <begin position="206"/>
        <end position="224"/>
    </location>
</feature>
<feature type="transmembrane region" description="Helical" evidence="1">
    <location>
        <begin position="182"/>
        <end position="199"/>
    </location>
</feature>
<evidence type="ECO:0000313" key="3">
    <source>
        <dbReference type="Proteomes" id="UP001597304"/>
    </source>
</evidence>
<dbReference type="PANTHER" id="PTHR34368:SF1">
    <property type="entry name" value="OS01G0962200 PROTEIN"/>
    <property type="match status" value="1"/>
</dbReference>
<evidence type="ECO:0000256" key="1">
    <source>
        <dbReference type="SAM" id="Phobius"/>
    </source>
</evidence>
<comment type="caution">
    <text evidence="2">The sequence shown here is derived from an EMBL/GenBank/DDBJ whole genome shotgun (WGS) entry which is preliminary data.</text>
</comment>
<organism evidence="2 3">
    <name type="scientific">Ottowia flava</name>
    <dbReference type="NCBI Taxonomy" id="2675430"/>
    <lineage>
        <taxon>Bacteria</taxon>
        <taxon>Pseudomonadati</taxon>
        <taxon>Pseudomonadota</taxon>
        <taxon>Betaproteobacteria</taxon>
        <taxon>Burkholderiales</taxon>
        <taxon>Comamonadaceae</taxon>
        <taxon>Ottowia</taxon>
    </lineage>
</organism>
<proteinExistence type="predicted"/>
<gene>
    <name evidence="2" type="ORF">ACFSF0_07825</name>
</gene>
<dbReference type="EMBL" id="JBHUEJ010000016">
    <property type="protein sequence ID" value="MFD1710511.1"/>
    <property type="molecule type" value="Genomic_DNA"/>
</dbReference>
<reference evidence="3" key="1">
    <citation type="journal article" date="2019" name="Int. J. Syst. Evol. Microbiol.">
        <title>The Global Catalogue of Microorganisms (GCM) 10K type strain sequencing project: providing services to taxonomists for standard genome sequencing and annotation.</title>
        <authorList>
            <consortium name="The Broad Institute Genomics Platform"/>
            <consortium name="The Broad Institute Genome Sequencing Center for Infectious Disease"/>
            <person name="Wu L."/>
            <person name="Ma J."/>
        </authorList>
    </citation>
    <scope>NUCLEOTIDE SEQUENCE [LARGE SCALE GENOMIC DNA]</scope>
    <source>
        <strain evidence="3">LMG 29247</strain>
    </source>
</reference>
<name>A0ABW4KTH6_9BURK</name>
<dbReference type="Proteomes" id="UP001597304">
    <property type="component" value="Unassembled WGS sequence"/>
</dbReference>
<feature type="transmembrane region" description="Helical" evidence="1">
    <location>
        <begin position="99"/>
        <end position="122"/>
    </location>
</feature>
<keyword evidence="1" id="KW-0812">Transmembrane</keyword>